<dbReference type="Proteomes" id="UP000593560">
    <property type="component" value="Unassembled WGS sequence"/>
</dbReference>
<reference evidence="2 3" key="1">
    <citation type="journal article" date="2019" name="Genome Biol. Evol.">
        <title>Insights into the evolution of the New World diploid cottons (Gossypium, subgenus Houzingenia) based on genome sequencing.</title>
        <authorList>
            <person name="Grover C.E."/>
            <person name="Arick M.A. 2nd"/>
            <person name="Thrash A."/>
            <person name="Conover J.L."/>
            <person name="Sanders W.S."/>
            <person name="Peterson D.G."/>
            <person name="Frelichowski J.E."/>
            <person name="Scheffler J.A."/>
            <person name="Scheffler B.E."/>
            <person name="Wendel J.F."/>
        </authorList>
    </citation>
    <scope>NUCLEOTIDE SEQUENCE [LARGE SCALE GENOMIC DNA]</scope>
    <source>
        <strain evidence="2">0</strain>
        <tissue evidence="2">Leaf</tissue>
    </source>
</reference>
<comment type="caution">
    <text evidence="2">The sequence shown here is derived from an EMBL/GenBank/DDBJ whole genome shotgun (WGS) entry which is preliminary data.</text>
</comment>
<organism evidence="2 3">
    <name type="scientific">Gossypium harknessii</name>
    <dbReference type="NCBI Taxonomy" id="34285"/>
    <lineage>
        <taxon>Eukaryota</taxon>
        <taxon>Viridiplantae</taxon>
        <taxon>Streptophyta</taxon>
        <taxon>Embryophyta</taxon>
        <taxon>Tracheophyta</taxon>
        <taxon>Spermatophyta</taxon>
        <taxon>Magnoliopsida</taxon>
        <taxon>eudicotyledons</taxon>
        <taxon>Gunneridae</taxon>
        <taxon>Pentapetalae</taxon>
        <taxon>rosids</taxon>
        <taxon>malvids</taxon>
        <taxon>Malvales</taxon>
        <taxon>Malvaceae</taxon>
        <taxon>Malvoideae</taxon>
        <taxon>Gossypium</taxon>
    </lineage>
</organism>
<gene>
    <name evidence="2" type="ORF">Gohar_013946</name>
</gene>
<name>A0A7J9H1R2_9ROSI</name>
<feature type="non-terminal residue" evidence="2">
    <location>
        <position position="51"/>
    </location>
</feature>
<evidence type="ECO:0000313" key="2">
    <source>
        <dbReference type="EMBL" id="MBA0803769.1"/>
    </source>
</evidence>
<keyword evidence="1" id="KW-0812">Transmembrane</keyword>
<keyword evidence="1" id="KW-0472">Membrane</keyword>
<evidence type="ECO:0000256" key="1">
    <source>
        <dbReference type="SAM" id="Phobius"/>
    </source>
</evidence>
<proteinExistence type="predicted"/>
<keyword evidence="3" id="KW-1185">Reference proteome</keyword>
<protein>
    <submittedName>
        <fullName evidence="2">Uncharacterized protein</fullName>
    </submittedName>
</protein>
<keyword evidence="1" id="KW-1133">Transmembrane helix</keyword>
<dbReference type="AlphaFoldDB" id="A0A7J9H1R2"/>
<accession>A0A7J9H1R2</accession>
<evidence type="ECO:0000313" key="3">
    <source>
        <dbReference type="Proteomes" id="UP000593560"/>
    </source>
</evidence>
<feature type="transmembrane region" description="Helical" evidence="1">
    <location>
        <begin position="30"/>
        <end position="50"/>
    </location>
</feature>
<dbReference type="EMBL" id="JABFAD010000007">
    <property type="protein sequence ID" value="MBA0803769.1"/>
    <property type="molecule type" value="Genomic_DNA"/>
</dbReference>
<sequence>MGEERATELQSEFLLVREGHGGEQQNSSKITTTLVLSTFVVACISFGFGCI</sequence>